<protein>
    <submittedName>
        <fullName evidence="1">Uncharacterized protein</fullName>
    </submittedName>
</protein>
<proteinExistence type="predicted"/>
<accession>A0ABV3VT42</accession>
<sequence length="185" mass="21307">MIFNEFKNTMDNQTSRIKGENALFWKLWCLTFAFDKIEKNYSNYKIIEDCYKFLWQINGGENKNLNLKNSPLDSMGKFGDMEYEDLDDFDVSECAVKEFINGADVIIRDLKNGQVSNGGQAIYLIPLNIIDIILQDDGTDLLDEDGFNTPICLNEINAQLKLSVELSHNNREFSFSDRNIFRATT</sequence>
<reference evidence="1 2" key="1">
    <citation type="submission" date="2024-07" db="EMBL/GenBank/DDBJ databases">
        <title>Characterization of a bacterium isolated from hydrolysated instant sea cucumber by whole-genome sequencing and metabolomics.</title>
        <authorList>
            <person name="Luo X."/>
            <person name="Zhang Z."/>
            <person name="Zheng Z."/>
            <person name="Zhang W."/>
            <person name="Ming T."/>
            <person name="Jiao L."/>
            <person name="Su X."/>
            <person name="Kong F."/>
            <person name="Xu J."/>
        </authorList>
    </citation>
    <scope>NUCLEOTIDE SEQUENCE [LARGE SCALE GENOMIC DNA]</scope>
    <source>
        <strain evidence="1 2">XL-2024</strain>
    </source>
</reference>
<evidence type="ECO:0000313" key="1">
    <source>
        <dbReference type="EMBL" id="MEX3744046.1"/>
    </source>
</evidence>
<keyword evidence="2" id="KW-1185">Reference proteome</keyword>
<name>A0ABV3VT42_9BACI</name>
<dbReference type="RefSeq" id="WP_368635061.1">
    <property type="nucleotide sequence ID" value="NZ_JBFRHK010000001.1"/>
</dbReference>
<dbReference type="EMBL" id="JBFRHK010000001">
    <property type="protein sequence ID" value="MEX3744046.1"/>
    <property type="molecule type" value="Genomic_DNA"/>
</dbReference>
<dbReference type="Proteomes" id="UP001558534">
    <property type="component" value="Unassembled WGS sequence"/>
</dbReference>
<gene>
    <name evidence="1" type="ORF">AB1300_02735</name>
</gene>
<evidence type="ECO:0000313" key="2">
    <source>
        <dbReference type="Proteomes" id="UP001558534"/>
    </source>
</evidence>
<organism evidence="1 2">
    <name type="scientific">Lysinibacillus xylanilyticus</name>
    <dbReference type="NCBI Taxonomy" id="582475"/>
    <lineage>
        <taxon>Bacteria</taxon>
        <taxon>Bacillati</taxon>
        <taxon>Bacillota</taxon>
        <taxon>Bacilli</taxon>
        <taxon>Bacillales</taxon>
        <taxon>Bacillaceae</taxon>
        <taxon>Lysinibacillus</taxon>
    </lineage>
</organism>
<comment type="caution">
    <text evidence="1">The sequence shown here is derived from an EMBL/GenBank/DDBJ whole genome shotgun (WGS) entry which is preliminary data.</text>
</comment>